<evidence type="ECO:0000256" key="3">
    <source>
        <dbReference type="SAM" id="Phobius"/>
    </source>
</evidence>
<keyword evidence="3" id="KW-1133">Transmembrane helix</keyword>
<dbReference type="PANTHER" id="PTHR35896:SF3">
    <property type="entry name" value="MAJOR FACILITATOR SUPERFAMILY TRANSPORTER"/>
    <property type="match status" value="1"/>
</dbReference>
<feature type="region of interest" description="Disordered" evidence="2">
    <location>
        <begin position="39"/>
        <end position="82"/>
    </location>
</feature>
<name>A0A319EUQ6_ASPSB</name>
<dbReference type="OrthoDB" id="3501153at2759"/>
<keyword evidence="3" id="KW-0812">Transmembrane</keyword>
<evidence type="ECO:0000313" key="5">
    <source>
        <dbReference type="Proteomes" id="UP000248423"/>
    </source>
</evidence>
<dbReference type="PANTHER" id="PTHR35896">
    <property type="entry name" value="IG-LIKE DOMAIN-CONTAINING PROTEIN"/>
    <property type="match status" value="1"/>
</dbReference>
<keyword evidence="5" id="KW-1185">Reference proteome</keyword>
<dbReference type="GO" id="GO:0043386">
    <property type="term" value="P:mycotoxin biosynthetic process"/>
    <property type="evidence" value="ECO:0007669"/>
    <property type="project" value="InterPro"/>
</dbReference>
<accession>A0A319EUQ6</accession>
<proteinExistence type="inferred from homology"/>
<dbReference type="VEuPathDB" id="FungiDB:BO78DRAFT_425919"/>
<reference evidence="4 5" key="1">
    <citation type="submission" date="2018-02" db="EMBL/GenBank/DDBJ databases">
        <title>The genomes of Aspergillus section Nigri reveals drivers in fungal speciation.</title>
        <authorList>
            <consortium name="DOE Joint Genome Institute"/>
            <person name="Vesth T.C."/>
            <person name="Nybo J."/>
            <person name="Theobald S."/>
            <person name="Brandl J."/>
            <person name="Frisvad J.C."/>
            <person name="Nielsen K.F."/>
            <person name="Lyhne E.K."/>
            <person name="Kogle M.E."/>
            <person name="Kuo A."/>
            <person name="Riley R."/>
            <person name="Clum A."/>
            <person name="Nolan M."/>
            <person name="Lipzen A."/>
            <person name="Salamov A."/>
            <person name="Henrissat B."/>
            <person name="Wiebenga A."/>
            <person name="De vries R.P."/>
            <person name="Grigoriev I.V."/>
            <person name="Mortensen U.H."/>
            <person name="Andersen M.R."/>
            <person name="Baker S.E."/>
        </authorList>
    </citation>
    <scope>NUCLEOTIDE SEQUENCE [LARGE SCALE GENOMIC DNA]</scope>
    <source>
        <strain evidence="4 5">CBS 121057</strain>
    </source>
</reference>
<sequence length="277" mass="30898">MCIIRAAGPSPWFEWPTARCLSAPPSLTARDPSQQIFEQRSDAQCPVSSLPPPRSAKPSPPQPSMTEYVPIHQADPPDEKGEIPVATRPWLLKARNILICILAGYGLLNLGVLLYTHFPKPHHNPCACGQTPTEALSRGCQFDPFALAWLPDNCRDDELISDFHALGQKDNHSWSFYLFPTTEKQLSLEEVSMMAQVVGTEAHKDTVVTTTADWHYTHCLYLMRKIYRAHAAGKTIESRTDSEHHVKHCVESVLQWITTESDAAGLVGVSVIDLYED</sequence>
<dbReference type="InterPro" id="IPR021765">
    <property type="entry name" value="UstYa-like"/>
</dbReference>
<comment type="similarity">
    <text evidence="1">Belongs to the ustYa family.</text>
</comment>
<dbReference type="InterPro" id="IPR053008">
    <property type="entry name" value="Phomopsin_biosynth_assoc"/>
</dbReference>
<evidence type="ECO:0000256" key="2">
    <source>
        <dbReference type="SAM" id="MobiDB-lite"/>
    </source>
</evidence>
<feature type="compositionally biased region" description="Pro residues" evidence="2">
    <location>
        <begin position="49"/>
        <end position="63"/>
    </location>
</feature>
<dbReference type="Proteomes" id="UP000248423">
    <property type="component" value="Unassembled WGS sequence"/>
</dbReference>
<dbReference type="EMBL" id="KZ826318">
    <property type="protein sequence ID" value="PYI11438.1"/>
    <property type="molecule type" value="Genomic_DNA"/>
</dbReference>
<evidence type="ECO:0000313" key="4">
    <source>
        <dbReference type="EMBL" id="PYI11438.1"/>
    </source>
</evidence>
<evidence type="ECO:0000256" key="1">
    <source>
        <dbReference type="ARBA" id="ARBA00035112"/>
    </source>
</evidence>
<dbReference type="AlphaFoldDB" id="A0A319EUQ6"/>
<keyword evidence="3" id="KW-0472">Membrane</keyword>
<dbReference type="Pfam" id="PF11807">
    <property type="entry name" value="UstYa"/>
    <property type="match status" value="1"/>
</dbReference>
<organism evidence="4 5">
    <name type="scientific">Aspergillus sclerotiicarbonarius (strain CBS 121057 / IBT 28362)</name>
    <dbReference type="NCBI Taxonomy" id="1448318"/>
    <lineage>
        <taxon>Eukaryota</taxon>
        <taxon>Fungi</taxon>
        <taxon>Dikarya</taxon>
        <taxon>Ascomycota</taxon>
        <taxon>Pezizomycotina</taxon>
        <taxon>Eurotiomycetes</taxon>
        <taxon>Eurotiomycetidae</taxon>
        <taxon>Eurotiales</taxon>
        <taxon>Aspergillaceae</taxon>
        <taxon>Aspergillus</taxon>
        <taxon>Aspergillus subgen. Circumdati</taxon>
    </lineage>
</organism>
<feature type="transmembrane region" description="Helical" evidence="3">
    <location>
        <begin position="97"/>
        <end position="118"/>
    </location>
</feature>
<protein>
    <submittedName>
        <fullName evidence="4">Uncharacterized protein</fullName>
    </submittedName>
</protein>
<gene>
    <name evidence="4" type="ORF">BO78DRAFT_425919</name>
</gene>